<organism evidence="1">
    <name type="scientific">Arundo donax</name>
    <name type="common">Giant reed</name>
    <name type="synonym">Donax arundinaceus</name>
    <dbReference type="NCBI Taxonomy" id="35708"/>
    <lineage>
        <taxon>Eukaryota</taxon>
        <taxon>Viridiplantae</taxon>
        <taxon>Streptophyta</taxon>
        <taxon>Embryophyta</taxon>
        <taxon>Tracheophyta</taxon>
        <taxon>Spermatophyta</taxon>
        <taxon>Magnoliopsida</taxon>
        <taxon>Liliopsida</taxon>
        <taxon>Poales</taxon>
        <taxon>Poaceae</taxon>
        <taxon>PACMAD clade</taxon>
        <taxon>Arundinoideae</taxon>
        <taxon>Arundineae</taxon>
        <taxon>Arundo</taxon>
    </lineage>
</organism>
<reference evidence="1" key="1">
    <citation type="submission" date="2014-09" db="EMBL/GenBank/DDBJ databases">
        <authorList>
            <person name="Magalhaes I.L.F."/>
            <person name="Oliveira U."/>
            <person name="Santos F.R."/>
            <person name="Vidigal T.H.D.A."/>
            <person name="Brescovit A.D."/>
            <person name="Santos A.J."/>
        </authorList>
    </citation>
    <scope>NUCLEOTIDE SEQUENCE</scope>
    <source>
        <tissue evidence="1">Shoot tissue taken approximately 20 cm above the soil surface</tissue>
    </source>
</reference>
<name>A0A0A9CPD7_ARUDO</name>
<sequence>MLYSGLLCSNALRSNCGCPIFF</sequence>
<proteinExistence type="predicted"/>
<protein>
    <submittedName>
        <fullName evidence="1">Uncharacterized protein</fullName>
    </submittedName>
</protein>
<dbReference type="EMBL" id="GBRH01224523">
    <property type="protein sequence ID" value="JAD73372.1"/>
    <property type="molecule type" value="Transcribed_RNA"/>
</dbReference>
<dbReference type="AlphaFoldDB" id="A0A0A9CPD7"/>
<accession>A0A0A9CPD7</accession>
<evidence type="ECO:0000313" key="1">
    <source>
        <dbReference type="EMBL" id="JAD73372.1"/>
    </source>
</evidence>
<reference evidence="1" key="2">
    <citation type="journal article" date="2015" name="Data Brief">
        <title>Shoot transcriptome of the giant reed, Arundo donax.</title>
        <authorList>
            <person name="Barrero R.A."/>
            <person name="Guerrero F.D."/>
            <person name="Moolhuijzen P."/>
            <person name="Goolsby J.A."/>
            <person name="Tidwell J."/>
            <person name="Bellgard S.E."/>
            <person name="Bellgard M.I."/>
        </authorList>
    </citation>
    <scope>NUCLEOTIDE SEQUENCE</scope>
    <source>
        <tissue evidence="1">Shoot tissue taken approximately 20 cm above the soil surface</tissue>
    </source>
</reference>